<dbReference type="Proteomes" id="UP000189670">
    <property type="component" value="Unassembled WGS sequence"/>
</dbReference>
<dbReference type="AlphaFoldDB" id="A0A1V1P507"/>
<dbReference type="GO" id="GO:0005524">
    <property type="term" value="F:ATP binding"/>
    <property type="evidence" value="ECO:0007669"/>
    <property type="project" value="InterPro"/>
</dbReference>
<accession>A0A1V1P507</accession>
<reference evidence="3" key="1">
    <citation type="submission" date="2012-11" db="EMBL/GenBank/DDBJ databases">
        <authorList>
            <person name="Lucero-Rivera Y.E."/>
            <person name="Tovar-Ramirez D."/>
        </authorList>
    </citation>
    <scope>NUCLEOTIDE SEQUENCE [LARGE SCALE GENOMIC DNA]</scope>
    <source>
        <strain evidence="3">Araruama</strain>
    </source>
</reference>
<dbReference type="InterPro" id="IPR011704">
    <property type="entry name" value="ATPase_dyneun-rel_AAA"/>
</dbReference>
<proteinExistence type="predicted"/>
<dbReference type="Gene3D" id="3.40.50.300">
    <property type="entry name" value="P-loop containing nucleotide triphosphate hydrolases"/>
    <property type="match status" value="1"/>
</dbReference>
<name>A0A1V1P507_9BACT</name>
<feature type="domain" description="AAA+ ATPase" evidence="1">
    <location>
        <begin position="48"/>
        <end position="230"/>
    </location>
</feature>
<protein>
    <submittedName>
        <fullName evidence="2">ATPase-like protein</fullName>
    </submittedName>
</protein>
<organism evidence="2 3">
    <name type="scientific">Candidatus Magnetoglobus multicellularis str. Araruama</name>
    <dbReference type="NCBI Taxonomy" id="890399"/>
    <lineage>
        <taxon>Bacteria</taxon>
        <taxon>Pseudomonadati</taxon>
        <taxon>Thermodesulfobacteriota</taxon>
        <taxon>Desulfobacteria</taxon>
        <taxon>Desulfobacterales</taxon>
        <taxon>Desulfobacteraceae</taxon>
        <taxon>Candidatus Magnetoglobus</taxon>
    </lineage>
</organism>
<evidence type="ECO:0000259" key="1">
    <source>
        <dbReference type="SMART" id="SM00382"/>
    </source>
</evidence>
<dbReference type="GO" id="GO:0016887">
    <property type="term" value="F:ATP hydrolysis activity"/>
    <property type="evidence" value="ECO:0007669"/>
    <property type="project" value="InterPro"/>
</dbReference>
<comment type="caution">
    <text evidence="2">The sequence shown here is derived from an EMBL/GenBank/DDBJ whole genome shotgun (WGS) entry which is preliminary data.</text>
</comment>
<sequence>MTTQIFNCKGAPIEDLEKRLPKPLILDNPEDYQCSPELEAAVEVALIMRQPLIVTGEPGSGKTQLAYKVAHQLGLDVKKDVLKFETKSTSVAQDLFYTFNTLRRFHAAKSNALVDDKDFITFRALGEAIICANPREKYEKFCPKGFNYDGPKRKLVLIDEIDKAPLDFPNDILNEIERMYFKIPQLDTNDEFFAETNRPIIIMTSNSDKQLPDAFLRRCVFHHIEFPEPEQMKEIVTRRLQCVKTFSNDFIADAIKLFYHLRDISEKKPSTGELLVWINAMHRMAPDEINPMKDWNVVSRTVGTVIKKVNDMDNVKQWIAEQTTK</sequence>
<dbReference type="InterPro" id="IPR027417">
    <property type="entry name" value="P-loop_NTPase"/>
</dbReference>
<evidence type="ECO:0000313" key="3">
    <source>
        <dbReference type="Proteomes" id="UP000189670"/>
    </source>
</evidence>
<dbReference type="InterPro" id="IPR003593">
    <property type="entry name" value="AAA+_ATPase"/>
</dbReference>
<gene>
    <name evidence="2" type="ORF">OMM_03670</name>
</gene>
<dbReference type="SUPFAM" id="SSF52540">
    <property type="entry name" value="P-loop containing nucleoside triphosphate hydrolases"/>
    <property type="match status" value="1"/>
</dbReference>
<dbReference type="SMART" id="SM00382">
    <property type="entry name" value="AAA"/>
    <property type="match status" value="1"/>
</dbReference>
<dbReference type="Pfam" id="PF07728">
    <property type="entry name" value="AAA_5"/>
    <property type="match status" value="1"/>
</dbReference>
<dbReference type="EMBL" id="ATBP01000548">
    <property type="protein sequence ID" value="ETR69825.1"/>
    <property type="molecule type" value="Genomic_DNA"/>
</dbReference>
<evidence type="ECO:0000313" key="2">
    <source>
        <dbReference type="EMBL" id="ETR69825.1"/>
    </source>
</evidence>